<dbReference type="AlphaFoldDB" id="A0A9W9IFZ1"/>
<name>A0A9W9IFZ1_9EURO</name>
<comment type="caution">
    <text evidence="1">The sequence shown here is derived from an EMBL/GenBank/DDBJ whole genome shotgun (WGS) entry which is preliminary data.</text>
</comment>
<gene>
    <name evidence="1" type="ORF">N7482_000748</name>
</gene>
<sequence length="100" mass="11613">MTCLFHGLSSPAHYHPSRGSLVDHGGILRTGSPLYQNRYRLLSRWGLRWRSMSLRNVRVRLRRVRQRRDERKRAARRETLKQSIGGPVYVASSTTNGVVR</sequence>
<accession>A0A9W9IFZ1</accession>
<organism evidence="1 2">
    <name type="scientific">Penicillium canariense</name>
    <dbReference type="NCBI Taxonomy" id="189055"/>
    <lineage>
        <taxon>Eukaryota</taxon>
        <taxon>Fungi</taxon>
        <taxon>Dikarya</taxon>
        <taxon>Ascomycota</taxon>
        <taxon>Pezizomycotina</taxon>
        <taxon>Eurotiomycetes</taxon>
        <taxon>Eurotiomycetidae</taxon>
        <taxon>Eurotiales</taxon>
        <taxon>Aspergillaceae</taxon>
        <taxon>Penicillium</taxon>
    </lineage>
</organism>
<dbReference type="Proteomes" id="UP001149163">
    <property type="component" value="Unassembled WGS sequence"/>
</dbReference>
<keyword evidence="2" id="KW-1185">Reference proteome</keyword>
<evidence type="ECO:0000313" key="1">
    <source>
        <dbReference type="EMBL" id="KAJ5174871.1"/>
    </source>
</evidence>
<reference evidence="1" key="1">
    <citation type="submission" date="2022-11" db="EMBL/GenBank/DDBJ databases">
        <authorList>
            <person name="Petersen C."/>
        </authorList>
    </citation>
    <scope>NUCLEOTIDE SEQUENCE</scope>
    <source>
        <strain evidence="1">IBT 26290</strain>
    </source>
</reference>
<dbReference type="GeneID" id="81422049"/>
<proteinExistence type="predicted"/>
<evidence type="ECO:0000313" key="2">
    <source>
        <dbReference type="Proteomes" id="UP001149163"/>
    </source>
</evidence>
<reference evidence="1" key="2">
    <citation type="journal article" date="2023" name="IMA Fungus">
        <title>Comparative genomic study of the Penicillium genus elucidates a diverse pangenome and 15 lateral gene transfer events.</title>
        <authorList>
            <person name="Petersen C."/>
            <person name="Sorensen T."/>
            <person name="Nielsen M.R."/>
            <person name="Sondergaard T.E."/>
            <person name="Sorensen J.L."/>
            <person name="Fitzpatrick D.A."/>
            <person name="Frisvad J.C."/>
            <person name="Nielsen K.L."/>
        </authorList>
    </citation>
    <scope>NUCLEOTIDE SEQUENCE</scope>
    <source>
        <strain evidence="1">IBT 26290</strain>
    </source>
</reference>
<protein>
    <submittedName>
        <fullName evidence="1">Uncharacterized protein</fullName>
    </submittedName>
</protein>
<dbReference type="EMBL" id="JAPQKN010000001">
    <property type="protein sequence ID" value="KAJ5174871.1"/>
    <property type="molecule type" value="Genomic_DNA"/>
</dbReference>
<dbReference type="RefSeq" id="XP_056546479.1">
    <property type="nucleotide sequence ID" value="XM_056682873.1"/>
</dbReference>